<feature type="compositionally biased region" description="Basic residues" evidence="1">
    <location>
        <begin position="1"/>
        <end position="12"/>
    </location>
</feature>
<protein>
    <recommendedName>
        <fullName evidence="2">PCIF1 WW domain-containing protein</fullName>
    </recommendedName>
</protein>
<dbReference type="VEuPathDB" id="CryptoDB:Cvel_5921"/>
<reference evidence="3" key="1">
    <citation type="submission" date="2014-11" db="EMBL/GenBank/DDBJ databases">
        <authorList>
            <person name="Otto D Thomas"/>
            <person name="Naeem Raeece"/>
        </authorList>
    </citation>
    <scope>NUCLEOTIDE SEQUENCE</scope>
</reference>
<dbReference type="AlphaFoldDB" id="A0A0G4H8W7"/>
<dbReference type="InterPro" id="IPR039881">
    <property type="entry name" value="PCIF1-like"/>
</dbReference>
<feature type="domain" description="PCIF1 WW" evidence="2">
    <location>
        <begin position="266"/>
        <end position="434"/>
    </location>
</feature>
<feature type="region of interest" description="Disordered" evidence="1">
    <location>
        <begin position="1"/>
        <end position="49"/>
    </location>
</feature>
<feature type="compositionally biased region" description="Basic and acidic residues" evidence="1">
    <location>
        <begin position="541"/>
        <end position="559"/>
    </location>
</feature>
<dbReference type="InterPro" id="IPR022035">
    <property type="entry name" value="PCIF1_WW"/>
</dbReference>
<organism evidence="3">
    <name type="scientific">Chromera velia CCMP2878</name>
    <dbReference type="NCBI Taxonomy" id="1169474"/>
    <lineage>
        <taxon>Eukaryota</taxon>
        <taxon>Sar</taxon>
        <taxon>Alveolata</taxon>
        <taxon>Colpodellida</taxon>
        <taxon>Chromeraceae</taxon>
        <taxon>Chromera</taxon>
    </lineage>
</organism>
<feature type="region of interest" description="Disordered" evidence="1">
    <location>
        <begin position="94"/>
        <end position="137"/>
    </location>
</feature>
<feature type="region of interest" description="Disordered" evidence="1">
    <location>
        <begin position="541"/>
        <end position="717"/>
    </location>
</feature>
<feature type="region of interest" description="Disordered" evidence="1">
    <location>
        <begin position="499"/>
        <end position="520"/>
    </location>
</feature>
<feature type="compositionally biased region" description="Polar residues" evidence="1">
    <location>
        <begin position="684"/>
        <end position="699"/>
    </location>
</feature>
<dbReference type="PANTHER" id="PTHR21727">
    <property type="entry name" value="PHOSPHORYLATED CTD INTERACTING FACTOR 1"/>
    <property type="match status" value="1"/>
</dbReference>
<feature type="compositionally biased region" description="Basic and acidic residues" evidence="1">
    <location>
        <begin position="596"/>
        <end position="630"/>
    </location>
</feature>
<feature type="compositionally biased region" description="Basic and acidic residues" evidence="1">
    <location>
        <begin position="94"/>
        <end position="108"/>
    </location>
</feature>
<sequence length="717" mass="79293">MKKSGASKQRRKERQDLCPQRERGDSPEITNDVALPLPHAVSPELKHPSPALEASRFRAVRDVFAAFEDTAGQHIGGRKVHRHFEDWLWSRREAARGKDQQEVEERTAESTQESLRAKGKTDPVVPLLPKTTEPDPSLVSKLEATGVAHAEATQIACSLDGACRRAFKKWVKPLKAAHCEEDYSDVPTVHRVTDFSQSAHPPSQIGSQSSVAQTFEIRFEDLRFQIHGLHLSRLFGRWKTAREENSSSARNESKPKGGHPKGLTNRDAREFVSAVFCLLARYAAAAGSPKGGADQAACPNPAFQTMQTHWKVTAECFASAFNSRLPSFCSAFPDTDLPFGSLGSFFDFKPLEGSFEANPPFVPSVVSQMAKHMEFLLSKAEKRKKALSFLVVLPSWGSSEKSVDTGKREAWGEVRHSRFCTHCESLPANTHCFTLGSQHTSGQVQHCKGGGVLAELRPAVTGTDLIWLQTQAAAALWPVTAGAVRALVASFASPRMITQSGGRGVGASKGGGKVMDSDGEKESKEWLAALSRLLLPSNYEQEKGDKEVKEEKFAGRPRDGAIQVFKGEKGASHGGEEAGSKKRKRTRGPEEEEGGEKEFVKARKRSEEQVEQGRYRGSLKENKRMKDPETGSHFFSEKNQNLGGDKKKKRRGKMDLSRQKQDPRFITKTDSFKEERRKGGSVNPFATKTFGQKKWTSPTKPLKRGWSSGKKVKERSQ</sequence>
<feature type="compositionally biased region" description="Gly residues" evidence="1">
    <location>
        <begin position="501"/>
        <end position="513"/>
    </location>
</feature>
<feature type="compositionally biased region" description="Basic and acidic residues" evidence="1">
    <location>
        <begin position="653"/>
        <end position="678"/>
    </location>
</feature>
<dbReference type="GO" id="GO:0099122">
    <property type="term" value="F:RNA polymerase II C-terminal domain binding"/>
    <property type="evidence" value="ECO:0007669"/>
    <property type="project" value="InterPro"/>
</dbReference>
<feature type="compositionally biased region" description="Basic and acidic residues" evidence="1">
    <location>
        <begin position="244"/>
        <end position="255"/>
    </location>
</feature>
<dbReference type="EMBL" id="CDMZ01002028">
    <property type="protein sequence ID" value="CEM40392.1"/>
    <property type="molecule type" value="Genomic_DNA"/>
</dbReference>
<evidence type="ECO:0000313" key="3">
    <source>
        <dbReference type="EMBL" id="CEM40392.1"/>
    </source>
</evidence>
<dbReference type="Pfam" id="PF12237">
    <property type="entry name" value="PCIF1_WW"/>
    <property type="match status" value="1"/>
</dbReference>
<dbReference type="GO" id="GO:0016422">
    <property type="term" value="F:mRNA (2'-O-methyladenosine-N6-)-methyltransferase activity"/>
    <property type="evidence" value="ECO:0007669"/>
    <property type="project" value="InterPro"/>
</dbReference>
<feature type="compositionally biased region" description="Basic and acidic residues" evidence="1">
    <location>
        <begin position="566"/>
        <end position="580"/>
    </location>
</feature>
<evidence type="ECO:0000259" key="2">
    <source>
        <dbReference type="Pfam" id="PF12237"/>
    </source>
</evidence>
<name>A0A0G4H8W7_9ALVE</name>
<dbReference type="PANTHER" id="PTHR21727:SF0">
    <property type="entry name" value="MRNA (2'-O-METHYLADENOSINE-N(6)-)-METHYLTRANSFERASE"/>
    <property type="match status" value="1"/>
</dbReference>
<gene>
    <name evidence="3" type="ORF">Cvel_5921</name>
</gene>
<feature type="region of interest" description="Disordered" evidence="1">
    <location>
        <begin position="244"/>
        <end position="264"/>
    </location>
</feature>
<feature type="compositionally biased region" description="Basic and acidic residues" evidence="1">
    <location>
        <begin position="13"/>
        <end position="26"/>
    </location>
</feature>
<evidence type="ECO:0000256" key="1">
    <source>
        <dbReference type="SAM" id="MobiDB-lite"/>
    </source>
</evidence>
<proteinExistence type="predicted"/>
<accession>A0A0G4H8W7</accession>